<comment type="caution">
    <text evidence="2">The sequence shown here is derived from an EMBL/GenBank/DDBJ whole genome shotgun (WGS) entry which is preliminary data.</text>
</comment>
<keyword evidence="1" id="KW-0175">Coiled coil</keyword>
<keyword evidence="3" id="KW-1185">Reference proteome</keyword>
<evidence type="ECO:0000256" key="1">
    <source>
        <dbReference type="SAM" id="Coils"/>
    </source>
</evidence>
<dbReference type="EMBL" id="JAOAOG010000097">
    <property type="protein sequence ID" value="KAJ6249700.1"/>
    <property type="molecule type" value="Genomic_DNA"/>
</dbReference>
<organism evidence="2 3">
    <name type="scientific">Anaeramoeba flamelloides</name>
    <dbReference type="NCBI Taxonomy" id="1746091"/>
    <lineage>
        <taxon>Eukaryota</taxon>
        <taxon>Metamonada</taxon>
        <taxon>Anaeramoebidae</taxon>
        <taxon>Anaeramoeba</taxon>
    </lineage>
</organism>
<name>A0ABQ8YYZ4_9EUKA</name>
<keyword evidence="2" id="KW-0371">Homeobox</keyword>
<feature type="coiled-coil region" evidence="1">
    <location>
        <begin position="233"/>
        <end position="266"/>
    </location>
</feature>
<dbReference type="InterPro" id="IPR009057">
    <property type="entry name" value="Homeodomain-like_sf"/>
</dbReference>
<dbReference type="SUPFAM" id="SSF46689">
    <property type="entry name" value="Homeodomain-like"/>
    <property type="match status" value="1"/>
</dbReference>
<gene>
    <name evidence="2" type="ORF">M0813_16774</name>
</gene>
<dbReference type="Proteomes" id="UP001150062">
    <property type="component" value="Unassembled WGS sequence"/>
</dbReference>
<dbReference type="GO" id="GO:0003677">
    <property type="term" value="F:DNA binding"/>
    <property type="evidence" value="ECO:0007669"/>
    <property type="project" value="UniProtKB-KW"/>
</dbReference>
<keyword evidence="2" id="KW-0238">DNA-binding</keyword>
<reference evidence="2" key="1">
    <citation type="submission" date="2022-08" db="EMBL/GenBank/DDBJ databases">
        <title>Novel sulfate-reducing endosymbionts in the free-living metamonad Anaeramoeba.</title>
        <authorList>
            <person name="Jerlstrom-Hultqvist J."/>
            <person name="Cepicka I."/>
            <person name="Gallot-Lavallee L."/>
            <person name="Salas-Leiva D."/>
            <person name="Curtis B.A."/>
            <person name="Zahonova K."/>
            <person name="Pipaliya S."/>
            <person name="Dacks J."/>
            <person name="Roger A.J."/>
        </authorList>
    </citation>
    <scope>NUCLEOTIDE SEQUENCE</scope>
    <source>
        <strain evidence="2">Schooner1</strain>
    </source>
</reference>
<protein>
    <submittedName>
        <fullName evidence="2">Homeobox protein</fullName>
    </submittedName>
</protein>
<evidence type="ECO:0000313" key="3">
    <source>
        <dbReference type="Proteomes" id="UP001150062"/>
    </source>
</evidence>
<dbReference type="Gene3D" id="1.10.10.60">
    <property type="entry name" value="Homeodomain-like"/>
    <property type="match status" value="1"/>
</dbReference>
<proteinExistence type="predicted"/>
<evidence type="ECO:0000313" key="2">
    <source>
        <dbReference type="EMBL" id="KAJ6249700.1"/>
    </source>
</evidence>
<accession>A0ABQ8YYZ4</accession>
<sequence>MSIKLFQDYNFYTQKEGEHIFDKFRFESFEEEYFEEDLALQNEMHSKYFNVSLYNKHCLDLKLDQLFQKKIFKKSNNINEIIYDDFNYQIFNNDIESDCTNSFEDILIKPIFSDFLEQQFISDQQMVNYGLGKIDNKKQLNNNFFESSTKELYYYSSSSSSYSNPLTFNLNANSSNSEGVFQDKLGSRKNLQTKKSAAKLEISKRKNSNVTDKKNHLTKLKSNITSTELFNKKNQNQNECETISEKQEETRDEKRFKKQIEDLLLKVTSKKEIDFLKFFQRSYLEEKKKIYLDEQKWIQIYQNKVVQDQFRNKGVSNVDLVKIKKYFKSLSKALDKTFLSQLNQMTIRSHSPKKRKRMYNQVENDNQDMNNLMIKKIKKLAKPSKKQRDHNLGCTNKDLFFSQKKNELKDNILNYNQKKQKVPENGKVTIKGQTSGQIKRKRIISRKKKGNGKKTNVTMKTQKKACFKQIHNNNFRIISSNDNDLLSKKELTSSKHISYIKRKRLNPIGKEMLNNWIEERILSNSGPYATLEEKIKLSKETKISCKQITSYLGNARNKIKRLVKKGEIIKPVWLDIQDLI</sequence>